<keyword evidence="6" id="KW-1185">Reference proteome</keyword>
<sequence>MARRSGTGIVLSHVEFDLLWEDLGAGDPPYPLEVPSHGETLAERDALGAQVFRTLTEAGLADGDDVAPELEDLFGYLTGSTLSVDALVFRPQPWRVLAAVRGSRGVLAVLNDREVALEPITDPVPAIAKVIGNAQAGPGDQVRLPRTAFSAAVDAYATGGYAALERALAQAGVTGRATRALTTLLESGRGAAGQLAATGPGGRTPVLSWTDTTAGRYAMAAEDVAGEPWVRIAPADGPALVRHLAVLLDEVR</sequence>
<organism evidence="5 6">
    <name type="scientific">Saccharothrix variisporea</name>
    <dbReference type="NCBI Taxonomy" id="543527"/>
    <lineage>
        <taxon>Bacteria</taxon>
        <taxon>Bacillati</taxon>
        <taxon>Actinomycetota</taxon>
        <taxon>Actinomycetes</taxon>
        <taxon>Pseudonocardiales</taxon>
        <taxon>Pseudonocardiaceae</taxon>
        <taxon>Saccharothrix</taxon>
    </lineage>
</organism>
<comment type="similarity">
    <text evidence="2">Belongs to the EspG family.</text>
</comment>
<dbReference type="InterPro" id="IPR025734">
    <property type="entry name" value="EspG"/>
</dbReference>
<evidence type="ECO:0000256" key="1">
    <source>
        <dbReference type="ARBA" id="ARBA00004496"/>
    </source>
</evidence>
<proteinExistence type="inferred from homology"/>
<evidence type="ECO:0000313" key="6">
    <source>
        <dbReference type="Proteomes" id="UP000272729"/>
    </source>
</evidence>
<protein>
    <submittedName>
        <fullName evidence="5">ESAT-6 protein secretion system EspG family protein</fullName>
    </submittedName>
</protein>
<evidence type="ECO:0000256" key="4">
    <source>
        <dbReference type="ARBA" id="ARBA00023186"/>
    </source>
</evidence>
<dbReference type="Proteomes" id="UP000272729">
    <property type="component" value="Unassembled WGS sequence"/>
</dbReference>
<dbReference type="AlphaFoldDB" id="A0A495XIC4"/>
<evidence type="ECO:0000313" key="5">
    <source>
        <dbReference type="EMBL" id="RKT73797.1"/>
    </source>
</evidence>
<dbReference type="EMBL" id="RBXR01000001">
    <property type="protein sequence ID" value="RKT73797.1"/>
    <property type="molecule type" value="Genomic_DNA"/>
</dbReference>
<keyword evidence="4" id="KW-0143">Chaperone</keyword>
<dbReference type="OrthoDB" id="5175124at2"/>
<dbReference type="Pfam" id="PF14011">
    <property type="entry name" value="ESX-1_EspG"/>
    <property type="match status" value="1"/>
</dbReference>
<comment type="subcellular location">
    <subcellularLocation>
        <location evidence="1">Cytoplasm</location>
    </subcellularLocation>
</comment>
<evidence type="ECO:0000256" key="2">
    <source>
        <dbReference type="ARBA" id="ARBA00006411"/>
    </source>
</evidence>
<accession>A0A495XIC4</accession>
<gene>
    <name evidence="5" type="ORF">DFJ66_7134</name>
</gene>
<keyword evidence="3" id="KW-0963">Cytoplasm</keyword>
<comment type="caution">
    <text evidence="5">The sequence shown here is derived from an EMBL/GenBank/DDBJ whole genome shotgun (WGS) entry which is preliminary data.</text>
</comment>
<dbReference type="RefSeq" id="WP_121227847.1">
    <property type="nucleotide sequence ID" value="NZ_JBIUBA010000082.1"/>
</dbReference>
<reference evidence="5 6" key="1">
    <citation type="submission" date="2018-10" db="EMBL/GenBank/DDBJ databases">
        <title>Sequencing the genomes of 1000 actinobacteria strains.</title>
        <authorList>
            <person name="Klenk H.-P."/>
        </authorList>
    </citation>
    <scope>NUCLEOTIDE SEQUENCE [LARGE SCALE GENOMIC DNA]</scope>
    <source>
        <strain evidence="5 6">DSM 43911</strain>
    </source>
</reference>
<name>A0A495XIC4_9PSEU</name>
<evidence type="ECO:0000256" key="3">
    <source>
        <dbReference type="ARBA" id="ARBA00022490"/>
    </source>
</evidence>